<keyword evidence="3" id="KW-1185">Reference proteome</keyword>
<sequence>MIQFERKSQKRLFGLPLWHINIGYGRTAKGIIAIGLSAKGIVSIGFLSLGIFSLGFLSLGIFTLSLIAMGLLSIGVISGGLVSLGTISIGIVSVGALSIGSFSVGALAIGKYFAMGDHAHALIALGDTKAVGSIYQKLGELTEQDVILIKHLLDENVPSYLSWAKDFIKLFL</sequence>
<keyword evidence="1" id="KW-0472">Membrane</keyword>
<dbReference type="AlphaFoldDB" id="A0A9E8RV19"/>
<feature type="transmembrane region" description="Helical" evidence="1">
    <location>
        <begin position="87"/>
        <end position="109"/>
    </location>
</feature>
<dbReference type="InterPro" id="IPR008164">
    <property type="entry name" value="XGLTT_rpt"/>
</dbReference>
<feature type="transmembrane region" description="Helical" evidence="1">
    <location>
        <begin position="59"/>
        <end position="81"/>
    </location>
</feature>
<dbReference type="Pfam" id="PF01744">
    <property type="entry name" value="GLTT"/>
    <property type="match status" value="1"/>
</dbReference>
<keyword evidence="1" id="KW-0812">Transmembrane</keyword>
<accession>A0A9E8RV19</accession>
<organism evidence="2 3">
    <name type="scientific">Fervidibacillus albus</name>
    <dbReference type="NCBI Taxonomy" id="2980026"/>
    <lineage>
        <taxon>Bacteria</taxon>
        <taxon>Bacillati</taxon>
        <taxon>Bacillota</taxon>
        <taxon>Bacilli</taxon>
        <taxon>Bacillales</taxon>
        <taxon>Bacillaceae</taxon>
        <taxon>Fervidibacillus</taxon>
    </lineage>
</organism>
<evidence type="ECO:0000313" key="2">
    <source>
        <dbReference type="EMBL" id="WAA08971.1"/>
    </source>
</evidence>
<proteinExistence type="predicted"/>
<evidence type="ECO:0000313" key="3">
    <source>
        <dbReference type="Proteomes" id="UP001164718"/>
    </source>
</evidence>
<feature type="transmembrane region" description="Helical" evidence="1">
    <location>
        <begin position="31"/>
        <end position="52"/>
    </location>
</feature>
<dbReference type="KEGG" id="faf:OE104_10190"/>
<dbReference type="Proteomes" id="UP001164718">
    <property type="component" value="Chromosome"/>
</dbReference>
<gene>
    <name evidence="2" type="ORF">OE104_10190</name>
</gene>
<dbReference type="RefSeq" id="WP_275416755.1">
    <property type="nucleotide sequence ID" value="NZ_CP106878.1"/>
</dbReference>
<protein>
    <submittedName>
        <fullName evidence="2">Uncharacterized protein</fullName>
    </submittedName>
</protein>
<name>A0A9E8RV19_9BACI</name>
<reference evidence="2" key="1">
    <citation type="submission" date="2022-09" db="EMBL/GenBank/DDBJ databases">
        <title>Complete Genomes of Fervidibacillus albus and Fervidibacillus halotolerans isolated from tidal flat sediments.</title>
        <authorList>
            <person name="Kwon K.K."/>
            <person name="Yang S.-H."/>
            <person name="Park M.J."/>
            <person name="Oh H.-M."/>
        </authorList>
    </citation>
    <scope>NUCLEOTIDE SEQUENCE</scope>
    <source>
        <strain evidence="2">MEBiC13591</strain>
    </source>
</reference>
<evidence type="ECO:0000256" key="1">
    <source>
        <dbReference type="SAM" id="Phobius"/>
    </source>
</evidence>
<keyword evidence="1" id="KW-1133">Transmembrane helix</keyword>
<dbReference type="EMBL" id="CP106878">
    <property type="protein sequence ID" value="WAA08971.1"/>
    <property type="molecule type" value="Genomic_DNA"/>
</dbReference>